<evidence type="ECO:0000313" key="3">
    <source>
        <dbReference type="EMBL" id="RYQ81491.1"/>
    </source>
</evidence>
<dbReference type="PANTHER" id="PTHR39267:SF1">
    <property type="entry name" value="SURVIVAL MOTOR NEURON PROTEIN"/>
    <property type="match status" value="1"/>
</dbReference>
<accession>A0A444WVQ4</accession>
<dbReference type="Proteomes" id="UP000289738">
    <property type="component" value="Unassembled WGS sequence"/>
</dbReference>
<proteinExistence type="predicted"/>
<name>A0A444WVQ4_ARAHY</name>
<dbReference type="Gramene" id="arahy.Tifrunner.gnm2.ann2.Ah15g013300.1">
    <property type="protein sequence ID" value="arahy.Tifrunner.gnm2.ann2.Ah15g013300.1-CDS"/>
    <property type="gene ID" value="arahy.Tifrunner.gnm2.ann2.Ah15g013300"/>
</dbReference>
<feature type="compositionally biased region" description="Basic and acidic residues" evidence="1">
    <location>
        <begin position="67"/>
        <end position="79"/>
    </location>
</feature>
<feature type="domain" description="Survival Motor Neuron Gemin2-binding" evidence="2">
    <location>
        <begin position="1"/>
        <end position="29"/>
    </location>
</feature>
<dbReference type="EMBL" id="SDMP01000021">
    <property type="protein sequence ID" value="RYQ81491.1"/>
    <property type="molecule type" value="Genomic_DNA"/>
</dbReference>
<dbReference type="STRING" id="3818.A0A444WVQ4"/>
<dbReference type="PANTHER" id="PTHR39267">
    <property type="entry name" value="SURVIVAL MOTOR NEURON-LIKE PROTEIN 1"/>
    <property type="match status" value="1"/>
</dbReference>
<organism evidence="3 4">
    <name type="scientific">Arachis hypogaea</name>
    <name type="common">Peanut</name>
    <dbReference type="NCBI Taxonomy" id="3818"/>
    <lineage>
        <taxon>Eukaryota</taxon>
        <taxon>Viridiplantae</taxon>
        <taxon>Streptophyta</taxon>
        <taxon>Embryophyta</taxon>
        <taxon>Tracheophyta</taxon>
        <taxon>Spermatophyta</taxon>
        <taxon>Magnoliopsida</taxon>
        <taxon>eudicotyledons</taxon>
        <taxon>Gunneridae</taxon>
        <taxon>Pentapetalae</taxon>
        <taxon>rosids</taxon>
        <taxon>fabids</taxon>
        <taxon>Fabales</taxon>
        <taxon>Fabaceae</taxon>
        <taxon>Papilionoideae</taxon>
        <taxon>50 kb inversion clade</taxon>
        <taxon>dalbergioids sensu lato</taxon>
        <taxon>Dalbergieae</taxon>
        <taxon>Pterocarpus clade</taxon>
        <taxon>Arachis</taxon>
    </lineage>
</organism>
<comment type="caution">
    <text evidence="3">The sequence shown here is derived from an EMBL/GenBank/DDBJ whole genome shotgun (WGS) entry which is preliminary data.</text>
</comment>
<feature type="region of interest" description="Disordered" evidence="1">
    <location>
        <begin position="27"/>
        <end position="120"/>
    </location>
</feature>
<sequence>MGKEGDLWDDSALINAFDHAISTFKKMHKNKNNSKDESAGAEAEAEDEAETVMGATAEENGSSGDFRNLDTARDVDEKSNIPAADTPDLGETGSVPKLGDDCHAEPQVGHTCQDSTRGQGIQSEHDAYAYAQGVEEYNQLVVQYNELEEKRLKIWEQLNQYSAWNYKYDATATSSGVPYSNVQDYSMSPYQVSDPNVVCTCCPCFSQCSMASCTSAPGCSLDESGVGKPCNSHYVEMDHKMPFPCEDGKIHKIAMGAAEQALSSIRTTISGDSNVNEEKERTISEPKQTSGSGTDLTALLNAWYSAGFYTGKYLAEQSMANRK</sequence>
<dbReference type="Pfam" id="PF20636">
    <property type="entry name" value="SMN_G2-BD"/>
    <property type="match status" value="1"/>
</dbReference>
<evidence type="ECO:0000256" key="1">
    <source>
        <dbReference type="SAM" id="MobiDB-lite"/>
    </source>
</evidence>
<evidence type="ECO:0000313" key="4">
    <source>
        <dbReference type="Proteomes" id="UP000289738"/>
    </source>
</evidence>
<evidence type="ECO:0000259" key="2">
    <source>
        <dbReference type="Pfam" id="PF20636"/>
    </source>
</evidence>
<dbReference type="SMR" id="A0A444WVQ4"/>
<dbReference type="InterPro" id="IPR040424">
    <property type="entry name" value="Smn1"/>
</dbReference>
<dbReference type="OrthoDB" id="197400at2759"/>
<feature type="region of interest" description="Disordered" evidence="1">
    <location>
        <begin position="272"/>
        <end position="291"/>
    </location>
</feature>
<gene>
    <name evidence="3" type="ORF">Ahy_Scaffold1g107404</name>
</gene>
<feature type="compositionally biased region" description="Polar residues" evidence="1">
    <location>
        <begin position="110"/>
        <end position="120"/>
    </location>
</feature>
<dbReference type="InterPro" id="IPR049481">
    <property type="entry name" value="SMN_G2-BD"/>
</dbReference>
<keyword evidence="4" id="KW-1185">Reference proteome</keyword>
<protein>
    <recommendedName>
        <fullName evidence="2">Survival Motor Neuron Gemin2-binding domain-containing protein</fullName>
    </recommendedName>
</protein>
<reference evidence="3 4" key="1">
    <citation type="submission" date="2019-01" db="EMBL/GenBank/DDBJ databases">
        <title>Sequencing of cultivated peanut Arachis hypogaea provides insights into genome evolution and oil improvement.</title>
        <authorList>
            <person name="Chen X."/>
        </authorList>
    </citation>
    <scope>NUCLEOTIDE SEQUENCE [LARGE SCALE GENOMIC DNA]</scope>
    <source>
        <strain evidence="4">cv. Fuhuasheng</strain>
        <tissue evidence="3">Leaves</tissue>
    </source>
</reference>
<dbReference type="AlphaFoldDB" id="A0A444WVQ4"/>
<dbReference type="Gramene" id="arahy.Tifrunner.gnm2.ann2.Ah05g013300.1">
    <property type="protein sequence ID" value="arahy.Tifrunner.gnm2.ann2.Ah05g013300.1-CDS"/>
    <property type="gene ID" value="arahy.Tifrunner.gnm2.ann2.Ah05g013300"/>
</dbReference>
<dbReference type="CDD" id="cd22851">
    <property type="entry name" value="SMN_N"/>
    <property type="match status" value="1"/>
</dbReference>